<protein>
    <recommendedName>
        <fullName evidence="3">Carboxylic ester hydrolase</fullName>
        <ecNumber evidence="3">3.1.1.-</ecNumber>
    </recommendedName>
</protein>
<dbReference type="InterPro" id="IPR002018">
    <property type="entry name" value="CarbesteraseB"/>
</dbReference>
<dbReference type="InterPro" id="IPR050309">
    <property type="entry name" value="Type-B_Carboxylest/Lipase"/>
</dbReference>
<dbReference type="FunFam" id="3.40.50.1820:FF:000316">
    <property type="entry name" value="Carboxylic ester hydrolase"/>
    <property type="match status" value="1"/>
</dbReference>
<sequence>MKANSTLPALVIASFPSLGLCVNPLVNVTYSQYIGQPLASGITQWLGIRYAAPPLGNLRFAPPQDPPFEATPQAANKNGKFCLKTNGDPNTKATSEDCLFLDVYAPSNATARSKLPVFVFIQGGGFNSNSDPNINGSGLIAASNNSVVFVTFNYRVGPYGFLTDGENTTANNGLRDQRKVLEWVQKYIARFGGDPDHVVIGGASAGAASISLHMVANGGKDRGLFHAAAAESVAFPTVLTVNESRYQYDNLATRMGCVGNDTLSCLRSKTSRQLQKKNTNIPYPGSSKPPLYMWNPVIDDDFLMELPHTSFRDGNFIKVPAIFGDDTNGGTIFAPCKTSTKGESNQFIKDQFPYITAKQLEKLNELYPNPAQDLCPQSGCWWRQASNVYGEMRYMCPGFFINTELVRNGVNASYSYRWNVEDAKQMADGLGVPHTAEVDALFGPYNVRGPAPGSYYPNGTNAHAVPVIQGYWVSFIKTFNPNEYRCCGSAEWKPWTEKLGQRLRFDTGGETSMESLDAGLKGRCEYLDSIAVDLHQ</sequence>
<reference evidence="5" key="2">
    <citation type="submission" date="2023-06" db="EMBL/GenBank/DDBJ databases">
        <authorList>
            <consortium name="Lawrence Berkeley National Laboratory"/>
            <person name="Haridas S."/>
            <person name="Hensen N."/>
            <person name="Bonometti L."/>
            <person name="Westerberg I."/>
            <person name="Brannstrom I.O."/>
            <person name="Guillou S."/>
            <person name="Cros-Aarteil S."/>
            <person name="Calhoun S."/>
            <person name="Kuo A."/>
            <person name="Mondo S."/>
            <person name="Pangilinan J."/>
            <person name="Riley R."/>
            <person name="Labutti K."/>
            <person name="Andreopoulos B."/>
            <person name="Lipzen A."/>
            <person name="Chen C."/>
            <person name="Yanf M."/>
            <person name="Daum C."/>
            <person name="Ng V."/>
            <person name="Clum A."/>
            <person name="Steindorff A."/>
            <person name="Ohm R."/>
            <person name="Martin F."/>
            <person name="Silar P."/>
            <person name="Natvig D."/>
            <person name="Lalanne C."/>
            <person name="Gautier V."/>
            <person name="Ament-Velasquez S.L."/>
            <person name="Kruys A."/>
            <person name="Hutchinson M.I."/>
            <person name="Powell A.J."/>
            <person name="Barry K."/>
            <person name="Miller A.N."/>
            <person name="Grigoriev I.V."/>
            <person name="Debuchy R."/>
            <person name="Gladieux P."/>
            <person name="Thoren M.H."/>
            <person name="Johannesson H."/>
        </authorList>
    </citation>
    <scope>NUCLEOTIDE SEQUENCE</scope>
    <source>
        <strain evidence="5">CBS 955.72</strain>
    </source>
</reference>
<evidence type="ECO:0000256" key="3">
    <source>
        <dbReference type="RuleBase" id="RU361235"/>
    </source>
</evidence>
<evidence type="ECO:0000256" key="2">
    <source>
        <dbReference type="ARBA" id="ARBA00022801"/>
    </source>
</evidence>
<dbReference type="PROSITE" id="PS00941">
    <property type="entry name" value="CARBOXYLESTERASE_B_2"/>
    <property type="match status" value="1"/>
</dbReference>
<dbReference type="EMBL" id="JAUIQD010000001">
    <property type="protein sequence ID" value="KAK3362348.1"/>
    <property type="molecule type" value="Genomic_DNA"/>
</dbReference>
<evidence type="ECO:0000256" key="1">
    <source>
        <dbReference type="ARBA" id="ARBA00005964"/>
    </source>
</evidence>
<reference evidence="5" key="1">
    <citation type="journal article" date="2023" name="Mol. Phylogenet. Evol.">
        <title>Genome-scale phylogeny and comparative genomics of the fungal order Sordariales.</title>
        <authorList>
            <person name="Hensen N."/>
            <person name="Bonometti L."/>
            <person name="Westerberg I."/>
            <person name="Brannstrom I.O."/>
            <person name="Guillou S."/>
            <person name="Cros-Aarteil S."/>
            <person name="Calhoun S."/>
            <person name="Haridas S."/>
            <person name="Kuo A."/>
            <person name="Mondo S."/>
            <person name="Pangilinan J."/>
            <person name="Riley R."/>
            <person name="LaButti K."/>
            <person name="Andreopoulos B."/>
            <person name="Lipzen A."/>
            <person name="Chen C."/>
            <person name="Yan M."/>
            <person name="Daum C."/>
            <person name="Ng V."/>
            <person name="Clum A."/>
            <person name="Steindorff A."/>
            <person name="Ohm R.A."/>
            <person name="Martin F."/>
            <person name="Silar P."/>
            <person name="Natvig D.O."/>
            <person name="Lalanne C."/>
            <person name="Gautier V."/>
            <person name="Ament-Velasquez S.L."/>
            <person name="Kruys A."/>
            <person name="Hutchinson M.I."/>
            <person name="Powell A.J."/>
            <person name="Barry K."/>
            <person name="Miller A.N."/>
            <person name="Grigoriev I.V."/>
            <person name="Debuchy R."/>
            <person name="Gladieux P."/>
            <person name="Hiltunen Thoren M."/>
            <person name="Johannesson H."/>
        </authorList>
    </citation>
    <scope>NUCLEOTIDE SEQUENCE</scope>
    <source>
        <strain evidence="5">CBS 955.72</strain>
    </source>
</reference>
<dbReference type="EC" id="3.1.1.-" evidence="3"/>
<dbReference type="SUPFAM" id="SSF53474">
    <property type="entry name" value="alpha/beta-Hydrolases"/>
    <property type="match status" value="1"/>
</dbReference>
<dbReference type="InterPro" id="IPR029058">
    <property type="entry name" value="AB_hydrolase_fold"/>
</dbReference>
<dbReference type="Gene3D" id="3.40.50.1820">
    <property type="entry name" value="alpha/beta hydrolase"/>
    <property type="match status" value="1"/>
</dbReference>
<dbReference type="GO" id="GO:0016787">
    <property type="term" value="F:hydrolase activity"/>
    <property type="evidence" value="ECO:0007669"/>
    <property type="project" value="UniProtKB-KW"/>
</dbReference>
<name>A0AAJ0HTA2_9PEZI</name>
<evidence type="ECO:0000313" key="6">
    <source>
        <dbReference type="Proteomes" id="UP001275084"/>
    </source>
</evidence>
<comment type="caution">
    <text evidence="5">The sequence shown here is derived from an EMBL/GenBank/DDBJ whole genome shotgun (WGS) entry which is preliminary data.</text>
</comment>
<comment type="similarity">
    <text evidence="1 3">Belongs to the type-B carboxylesterase/lipase family.</text>
</comment>
<organism evidence="5 6">
    <name type="scientific">Lasiosphaeria hispida</name>
    <dbReference type="NCBI Taxonomy" id="260671"/>
    <lineage>
        <taxon>Eukaryota</taxon>
        <taxon>Fungi</taxon>
        <taxon>Dikarya</taxon>
        <taxon>Ascomycota</taxon>
        <taxon>Pezizomycotina</taxon>
        <taxon>Sordariomycetes</taxon>
        <taxon>Sordariomycetidae</taxon>
        <taxon>Sordariales</taxon>
        <taxon>Lasiosphaeriaceae</taxon>
        <taxon>Lasiosphaeria</taxon>
    </lineage>
</organism>
<keyword evidence="3" id="KW-0732">Signal</keyword>
<evidence type="ECO:0000259" key="4">
    <source>
        <dbReference type="Pfam" id="PF00135"/>
    </source>
</evidence>
<dbReference type="Proteomes" id="UP001275084">
    <property type="component" value="Unassembled WGS sequence"/>
</dbReference>
<feature type="chain" id="PRO_5042317965" description="Carboxylic ester hydrolase" evidence="3">
    <location>
        <begin position="22"/>
        <end position="536"/>
    </location>
</feature>
<dbReference type="InterPro" id="IPR019826">
    <property type="entry name" value="Carboxylesterase_B_AS"/>
</dbReference>
<dbReference type="Pfam" id="PF00135">
    <property type="entry name" value="COesterase"/>
    <property type="match status" value="1"/>
</dbReference>
<dbReference type="PROSITE" id="PS00122">
    <property type="entry name" value="CARBOXYLESTERASE_B_1"/>
    <property type="match status" value="1"/>
</dbReference>
<dbReference type="AlphaFoldDB" id="A0AAJ0HTA2"/>
<proteinExistence type="inferred from homology"/>
<keyword evidence="6" id="KW-1185">Reference proteome</keyword>
<dbReference type="PANTHER" id="PTHR11559">
    <property type="entry name" value="CARBOXYLESTERASE"/>
    <property type="match status" value="1"/>
</dbReference>
<keyword evidence="2 3" id="KW-0378">Hydrolase</keyword>
<dbReference type="InterPro" id="IPR019819">
    <property type="entry name" value="Carboxylesterase_B_CS"/>
</dbReference>
<feature type="signal peptide" evidence="3">
    <location>
        <begin position="1"/>
        <end position="21"/>
    </location>
</feature>
<evidence type="ECO:0000313" key="5">
    <source>
        <dbReference type="EMBL" id="KAK3362348.1"/>
    </source>
</evidence>
<gene>
    <name evidence="5" type="ORF">B0T25DRAFT_4343</name>
</gene>
<feature type="domain" description="Carboxylesterase type B" evidence="4">
    <location>
        <begin position="36"/>
        <end position="510"/>
    </location>
</feature>
<accession>A0AAJ0HTA2</accession>